<dbReference type="Proteomes" id="UP000323856">
    <property type="component" value="Unassembled WGS sequence"/>
</dbReference>
<comment type="caution">
    <text evidence="1">The sequence shown here is derived from an EMBL/GenBank/DDBJ whole genome shotgun (WGS) entry which is preliminary data.</text>
</comment>
<accession>A0A5B0EK15</accession>
<name>A0A5B0EK15_9MICC</name>
<dbReference type="EMBL" id="VOBL01000002">
    <property type="protein sequence ID" value="KAA0979357.1"/>
    <property type="molecule type" value="Genomic_DNA"/>
</dbReference>
<gene>
    <name evidence="1" type="ORF">FQ154_02730</name>
</gene>
<sequence length="141" mass="15497">MSENKTAPTNVNPREFITAVPHRTRRADSEVLLRMMEEVSGQPATMWGPTIVGFGTYHYKYDSGREGDAAAIGFSPRTANLALYGLTIAPSAKDLLLRLGKHKLGASCLYVNKLADTDLGALRQLALDGYRHMMDEVHHPA</sequence>
<dbReference type="AlphaFoldDB" id="A0A5B0EK15"/>
<reference evidence="1 2" key="1">
    <citation type="submission" date="2019-07" db="EMBL/GenBank/DDBJ databases">
        <title>Analysis of the biochemical properties, biological activity and biotechnological potential of siderophores and biosurfactants produced by Antarctic psychrotolerant bacteria.</title>
        <authorList>
            <person name="Styczynski M."/>
            <person name="Krucon T."/>
            <person name="Decewicz P."/>
            <person name="Dziewit L."/>
        </authorList>
    </citation>
    <scope>NUCLEOTIDE SEQUENCE [LARGE SCALE GENOMIC DNA]</scope>
    <source>
        <strain evidence="1 2">ANT_H27</strain>
    </source>
</reference>
<proteinExistence type="predicted"/>
<evidence type="ECO:0000313" key="1">
    <source>
        <dbReference type="EMBL" id="KAA0979357.1"/>
    </source>
</evidence>
<dbReference type="RefSeq" id="WP_007269385.1">
    <property type="nucleotide sequence ID" value="NZ_VOBL01000002.1"/>
</dbReference>
<organism evidence="1 2">
    <name type="scientific">Paeniglutamicibacter gangotriensis</name>
    <dbReference type="NCBI Taxonomy" id="254787"/>
    <lineage>
        <taxon>Bacteria</taxon>
        <taxon>Bacillati</taxon>
        <taxon>Actinomycetota</taxon>
        <taxon>Actinomycetes</taxon>
        <taxon>Micrococcales</taxon>
        <taxon>Micrococcaceae</taxon>
        <taxon>Paeniglutamicibacter</taxon>
    </lineage>
</organism>
<evidence type="ECO:0000313" key="2">
    <source>
        <dbReference type="Proteomes" id="UP000323856"/>
    </source>
</evidence>
<dbReference type="OrthoDB" id="5951444at2"/>
<protein>
    <submittedName>
        <fullName evidence="1">DUF1801 domain-containing protein</fullName>
    </submittedName>
</protein>